<gene>
    <name evidence="7" type="ORF">EPA93_00550</name>
</gene>
<keyword evidence="3 6" id="KW-0812">Transmembrane</keyword>
<dbReference type="AlphaFoldDB" id="A0A4V0YY07"/>
<evidence type="ECO:0000313" key="8">
    <source>
        <dbReference type="Proteomes" id="UP000290365"/>
    </source>
</evidence>
<name>A0A4V0YY07_KTERU</name>
<dbReference type="PANTHER" id="PTHR11706">
    <property type="entry name" value="SOLUTE CARRIER PROTEIN FAMILY 11 MEMBER"/>
    <property type="match status" value="1"/>
</dbReference>
<keyword evidence="4 6" id="KW-1133">Transmembrane helix</keyword>
<dbReference type="RefSeq" id="WP_129885160.1">
    <property type="nucleotide sequence ID" value="NZ_CP035758.1"/>
</dbReference>
<sequence length="438" mass="47586">MKTTTSANLEESSTPIRGRVVRSRWLYNLLSFLMVFGPGLIVMEADNDAGAVSTYTQAGAQYGTHLLWVLLILLPVCYFIQEMVARLGIATGKGHAAMIFQRFGKWWGLFSLADLLIVNFLTLVTEFAAISLAMSQLGITPYLAVPVAAIALILHVSTGSYLRWERVTILLCILDLVWLGLVFLARPLGLEVLQNTVVPNIPPGGLTSGLVFLVIAIVGTTIAPWQLFFQQSCVADKRLRFADLKWARLDTFIGSCFTIIVAGAMMLVGDAAFRHHLPFNDPASMAVALGPILGPAVRYGVPLMMCNAAVLGTTAISLSSAWAFGEVKGWNHSLQKNIRQAPGFYLVYALCVLAAAALVLVPNAPLQLIIIGVQVLAGIMLPSAIIFLQLLLNDKELLGKRFINTRWNNVINWSIIIVLFTLSLILAAQVIAPGLFPS</sequence>
<dbReference type="GO" id="GO:0005886">
    <property type="term" value="C:plasma membrane"/>
    <property type="evidence" value="ECO:0007669"/>
    <property type="project" value="TreeGrafter"/>
</dbReference>
<accession>A0A4V0YY07</accession>
<feature type="transmembrane region" description="Helical" evidence="6">
    <location>
        <begin position="345"/>
        <end position="362"/>
    </location>
</feature>
<evidence type="ECO:0000256" key="2">
    <source>
        <dbReference type="ARBA" id="ARBA00022448"/>
    </source>
</evidence>
<keyword evidence="5 6" id="KW-0472">Membrane</keyword>
<feature type="transmembrane region" description="Helical" evidence="6">
    <location>
        <begin position="65"/>
        <end position="85"/>
    </location>
</feature>
<proteinExistence type="predicted"/>
<feature type="transmembrane region" description="Helical" evidence="6">
    <location>
        <begin position="209"/>
        <end position="228"/>
    </location>
</feature>
<organism evidence="7 8">
    <name type="scientific">Ktedonosporobacter rubrisoli</name>
    <dbReference type="NCBI Taxonomy" id="2509675"/>
    <lineage>
        <taxon>Bacteria</taxon>
        <taxon>Bacillati</taxon>
        <taxon>Chloroflexota</taxon>
        <taxon>Ktedonobacteria</taxon>
        <taxon>Ktedonobacterales</taxon>
        <taxon>Ktedonosporobacteraceae</taxon>
        <taxon>Ktedonosporobacter</taxon>
    </lineage>
</organism>
<comment type="subcellular location">
    <subcellularLocation>
        <location evidence="1">Membrane</location>
        <topology evidence="1">Multi-pass membrane protein</topology>
    </subcellularLocation>
</comment>
<dbReference type="GO" id="GO:0015086">
    <property type="term" value="F:cadmium ion transmembrane transporter activity"/>
    <property type="evidence" value="ECO:0007669"/>
    <property type="project" value="TreeGrafter"/>
</dbReference>
<evidence type="ECO:0000256" key="6">
    <source>
        <dbReference type="SAM" id="Phobius"/>
    </source>
</evidence>
<dbReference type="OrthoDB" id="141480at2"/>
<evidence type="ECO:0000256" key="4">
    <source>
        <dbReference type="ARBA" id="ARBA00022989"/>
    </source>
</evidence>
<dbReference type="GO" id="GO:0034755">
    <property type="term" value="P:iron ion transmembrane transport"/>
    <property type="evidence" value="ECO:0007669"/>
    <property type="project" value="TreeGrafter"/>
</dbReference>
<protein>
    <submittedName>
        <fullName evidence="7">Divalent metal cation transporter</fullName>
    </submittedName>
</protein>
<feature type="transmembrane region" description="Helical" evidence="6">
    <location>
        <begin position="139"/>
        <end position="156"/>
    </location>
</feature>
<dbReference type="GO" id="GO:0005384">
    <property type="term" value="F:manganese ion transmembrane transporter activity"/>
    <property type="evidence" value="ECO:0007669"/>
    <property type="project" value="TreeGrafter"/>
</dbReference>
<feature type="transmembrane region" description="Helical" evidence="6">
    <location>
        <begin position="368"/>
        <end position="392"/>
    </location>
</feature>
<dbReference type="Pfam" id="PF01566">
    <property type="entry name" value="Nramp"/>
    <property type="match status" value="1"/>
</dbReference>
<feature type="transmembrane region" description="Helical" evidence="6">
    <location>
        <begin position="249"/>
        <end position="269"/>
    </location>
</feature>
<evidence type="ECO:0000313" key="7">
    <source>
        <dbReference type="EMBL" id="QBD74561.1"/>
    </source>
</evidence>
<feature type="transmembrane region" description="Helical" evidence="6">
    <location>
        <begin position="299"/>
        <end position="324"/>
    </location>
</feature>
<feature type="transmembrane region" description="Helical" evidence="6">
    <location>
        <begin position="413"/>
        <end position="436"/>
    </location>
</feature>
<evidence type="ECO:0000256" key="3">
    <source>
        <dbReference type="ARBA" id="ARBA00022692"/>
    </source>
</evidence>
<feature type="transmembrane region" description="Helical" evidence="6">
    <location>
        <begin position="25"/>
        <end position="45"/>
    </location>
</feature>
<dbReference type="InterPro" id="IPR001046">
    <property type="entry name" value="NRAMP_fam"/>
</dbReference>
<dbReference type="PANTHER" id="PTHR11706:SF33">
    <property type="entry name" value="NATURAL RESISTANCE-ASSOCIATED MACROPHAGE PROTEIN 2"/>
    <property type="match status" value="1"/>
</dbReference>
<keyword evidence="2" id="KW-0813">Transport</keyword>
<feature type="transmembrane region" description="Helical" evidence="6">
    <location>
        <begin position="168"/>
        <end position="189"/>
    </location>
</feature>
<dbReference type="KEGG" id="kbs:EPA93_00550"/>
<dbReference type="Proteomes" id="UP000290365">
    <property type="component" value="Chromosome"/>
</dbReference>
<evidence type="ECO:0000256" key="1">
    <source>
        <dbReference type="ARBA" id="ARBA00004141"/>
    </source>
</evidence>
<feature type="transmembrane region" description="Helical" evidence="6">
    <location>
        <begin position="106"/>
        <end position="133"/>
    </location>
</feature>
<reference evidence="7 8" key="1">
    <citation type="submission" date="2019-01" db="EMBL/GenBank/DDBJ databases">
        <title>Ktedonosporobacter rubrisoli SCAWS-G2.</title>
        <authorList>
            <person name="Huang Y."/>
            <person name="Yan B."/>
        </authorList>
    </citation>
    <scope>NUCLEOTIDE SEQUENCE [LARGE SCALE GENOMIC DNA]</scope>
    <source>
        <strain evidence="7 8">SCAWS-G2</strain>
    </source>
</reference>
<evidence type="ECO:0000256" key="5">
    <source>
        <dbReference type="ARBA" id="ARBA00023136"/>
    </source>
</evidence>
<dbReference type="EMBL" id="CP035758">
    <property type="protein sequence ID" value="QBD74561.1"/>
    <property type="molecule type" value="Genomic_DNA"/>
</dbReference>
<keyword evidence="8" id="KW-1185">Reference proteome</keyword>
<dbReference type="NCBIfam" id="NF037982">
    <property type="entry name" value="Nramp_1"/>
    <property type="match status" value="1"/>
</dbReference>